<dbReference type="EMBL" id="CP063845">
    <property type="protein sequence ID" value="UFP96965.1"/>
    <property type="molecule type" value="Genomic_DNA"/>
</dbReference>
<dbReference type="Proteomes" id="UP001054846">
    <property type="component" value="Chromosome"/>
</dbReference>
<organism evidence="2 3">
    <name type="scientific">Gloeobacter morelensis MG652769</name>
    <dbReference type="NCBI Taxonomy" id="2781736"/>
    <lineage>
        <taxon>Bacteria</taxon>
        <taxon>Bacillati</taxon>
        <taxon>Cyanobacteriota</taxon>
        <taxon>Cyanophyceae</taxon>
        <taxon>Gloeobacterales</taxon>
        <taxon>Gloeobacteraceae</taxon>
        <taxon>Gloeobacter</taxon>
        <taxon>Gloeobacter morelensis</taxon>
    </lineage>
</organism>
<proteinExistence type="predicted"/>
<dbReference type="InterPro" id="IPR049250">
    <property type="entry name" value="DUF6883"/>
</dbReference>
<evidence type="ECO:0000313" key="3">
    <source>
        <dbReference type="Proteomes" id="UP001054846"/>
    </source>
</evidence>
<dbReference type="Pfam" id="PF21814">
    <property type="entry name" value="DUF6883"/>
    <property type="match status" value="1"/>
</dbReference>
<sequence>MKIPQSALIPEQKLTRYLLVPRVRDDKSKYLAQAGFLLSNPEFLLSAINDLIARNDARRDRENEYGTFYEVSGEIQGPNGFRLGVVTIWLQRSLDENFQFVTLKPLKENSK</sequence>
<accession>A0ABY3PT93</accession>
<protein>
    <recommendedName>
        <fullName evidence="1">DUF6883 domain-containing protein</fullName>
    </recommendedName>
</protein>
<evidence type="ECO:0000259" key="1">
    <source>
        <dbReference type="Pfam" id="PF21814"/>
    </source>
</evidence>
<dbReference type="RefSeq" id="WP_418887008.1">
    <property type="nucleotide sequence ID" value="NZ_CP063845.1"/>
</dbReference>
<evidence type="ECO:0000313" key="2">
    <source>
        <dbReference type="EMBL" id="UFP96965.1"/>
    </source>
</evidence>
<keyword evidence="3" id="KW-1185">Reference proteome</keyword>
<name>A0ABY3PT93_9CYAN</name>
<gene>
    <name evidence="2" type="ORF">ISF26_10960</name>
</gene>
<reference evidence="2 3" key="1">
    <citation type="journal article" date="2021" name="Genome Biol. Evol.">
        <title>Complete Genome Sequencing of a Novel Gloeobacter Species from a Waterfall Cave in Mexico.</title>
        <authorList>
            <person name="Saw J.H."/>
            <person name="Cardona T."/>
            <person name="Montejano G."/>
        </authorList>
    </citation>
    <scope>NUCLEOTIDE SEQUENCE [LARGE SCALE GENOMIC DNA]</scope>
    <source>
        <strain evidence="2">MG652769</strain>
    </source>
</reference>
<feature type="domain" description="DUF6883" evidence="1">
    <location>
        <begin position="6"/>
        <end position="106"/>
    </location>
</feature>